<reference evidence="2 3" key="1">
    <citation type="submission" date="2020-02" db="EMBL/GenBank/DDBJ databases">
        <title>Geodermatophilus sabuli CPCC 205279 I12A-02694.</title>
        <authorList>
            <person name="Jiang Z."/>
        </authorList>
    </citation>
    <scope>NUCLEOTIDE SEQUENCE [LARGE SCALE GENOMIC DNA]</scope>
    <source>
        <strain evidence="2 3">I12A-02694</strain>
    </source>
</reference>
<dbReference type="InterPro" id="IPR038740">
    <property type="entry name" value="BioF2-like_GNAT_dom"/>
</dbReference>
<dbReference type="Pfam" id="PF13480">
    <property type="entry name" value="Acetyltransf_6"/>
    <property type="match status" value="1"/>
</dbReference>
<organism evidence="2 3">
    <name type="scientific">Geodermatophilus sabuli</name>
    <dbReference type="NCBI Taxonomy" id="1564158"/>
    <lineage>
        <taxon>Bacteria</taxon>
        <taxon>Bacillati</taxon>
        <taxon>Actinomycetota</taxon>
        <taxon>Actinomycetes</taxon>
        <taxon>Geodermatophilales</taxon>
        <taxon>Geodermatophilaceae</taxon>
        <taxon>Geodermatophilus</taxon>
    </lineage>
</organism>
<protein>
    <recommendedName>
        <fullName evidence="1">BioF2-like acetyltransferase domain-containing protein</fullName>
    </recommendedName>
</protein>
<dbReference type="AlphaFoldDB" id="A0A7K3VX65"/>
<sequence>MTGRGPVLRQLCAAEPLLAGLRAPATARAPWAATVLNAAAAGRRPRPRPVAVVVDGPGPVRGSATPPAALAALTLRAAGPRVTATLLPASAGPVPPGTPPARLPARDDAAATALAAGVLALLDSLWRPWTLRLTGLPLGDPTLRALGRLRPDGAFANARSTRLVDDLDAAGPVLRSRDPRLLDRWLPELLAREPARQSREHLRAVARLHAALGQLELAVVADGDRLAAALLTLLDGPERRPWWGFSDRGGLSTEMGAPLVSFTLRGGLLPARVSRRTGPR</sequence>
<evidence type="ECO:0000313" key="2">
    <source>
        <dbReference type="EMBL" id="NEK57239.1"/>
    </source>
</evidence>
<name>A0A7K3VX65_9ACTN</name>
<keyword evidence="3" id="KW-1185">Reference proteome</keyword>
<gene>
    <name evidence="2" type="ORF">GCU56_05040</name>
</gene>
<dbReference type="Proteomes" id="UP000470246">
    <property type="component" value="Unassembled WGS sequence"/>
</dbReference>
<comment type="caution">
    <text evidence="2">The sequence shown here is derived from an EMBL/GenBank/DDBJ whole genome shotgun (WGS) entry which is preliminary data.</text>
</comment>
<accession>A0A7K3VX65</accession>
<feature type="domain" description="BioF2-like acetyltransferase" evidence="1">
    <location>
        <begin position="174"/>
        <end position="247"/>
    </location>
</feature>
<dbReference type="EMBL" id="JAAGWF010000007">
    <property type="protein sequence ID" value="NEK57239.1"/>
    <property type="molecule type" value="Genomic_DNA"/>
</dbReference>
<proteinExistence type="predicted"/>
<evidence type="ECO:0000259" key="1">
    <source>
        <dbReference type="Pfam" id="PF13480"/>
    </source>
</evidence>
<evidence type="ECO:0000313" key="3">
    <source>
        <dbReference type="Proteomes" id="UP000470246"/>
    </source>
</evidence>